<dbReference type="PANTHER" id="PTHR33116:SF78">
    <property type="entry name" value="OS12G0587133 PROTEIN"/>
    <property type="match status" value="1"/>
</dbReference>
<dbReference type="AlphaFoldDB" id="A0A835LQ56"/>
<reference evidence="3 4" key="1">
    <citation type="submission" date="2020-10" db="EMBL/GenBank/DDBJ databases">
        <title>The Coptis chinensis genome and diversification of protoberbering-type alkaloids.</title>
        <authorList>
            <person name="Wang B."/>
            <person name="Shu S."/>
            <person name="Song C."/>
            <person name="Liu Y."/>
        </authorList>
    </citation>
    <scope>NUCLEOTIDE SEQUENCE [LARGE SCALE GENOMIC DNA]</scope>
    <source>
        <strain evidence="3">HL-2020</strain>
        <tissue evidence="3">Leaf</tissue>
    </source>
</reference>
<dbReference type="GO" id="GO:0003676">
    <property type="term" value="F:nucleic acid binding"/>
    <property type="evidence" value="ECO:0007669"/>
    <property type="project" value="InterPro"/>
</dbReference>
<dbReference type="InterPro" id="IPR044730">
    <property type="entry name" value="RNase_H-like_dom_plant"/>
</dbReference>
<keyword evidence="4" id="KW-1185">Reference proteome</keyword>
<dbReference type="InterPro" id="IPR036397">
    <property type="entry name" value="RNaseH_sf"/>
</dbReference>
<dbReference type="InterPro" id="IPR002156">
    <property type="entry name" value="RNaseH_domain"/>
</dbReference>
<dbReference type="EMBL" id="JADFTS010000007">
    <property type="protein sequence ID" value="KAF9599499.1"/>
    <property type="molecule type" value="Genomic_DNA"/>
</dbReference>
<evidence type="ECO:0000313" key="3">
    <source>
        <dbReference type="EMBL" id="KAF9599499.1"/>
    </source>
</evidence>
<sequence length="301" mass="34021">MKLCMVGQLFLQESSHYIMEENCMPKEEGGIGICRLKDINLYMLMKMSWAMLKKSNDWSTFMQGEKPYWVSFLWEAKLHPRTATIGWKIMLGAVNTDDRMQNIKFRLASRCIACKDNTDTQSHTFYECGFAMQCWNYATNTFVMQQILGISHTELVEVGASLDPQAKAPWGVASISCLVAIWRNRNKMIYEEGKPNFPLFVKQFEEASILVLKVSAAGSIRGSYGITGWGFVCRDHTRRVHGVGAGGIGIDIAHNANCQAILEGVTQATNMGWRNIWVESQSKAAVNVFQLDEVHWRIKSA</sequence>
<dbReference type="InterPro" id="IPR012337">
    <property type="entry name" value="RNaseH-like_sf"/>
</dbReference>
<evidence type="ECO:0000313" key="4">
    <source>
        <dbReference type="Proteomes" id="UP000631114"/>
    </source>
</evidence>
<dbReference type="Gene3D" id="3.30.420.10">
    <property type="entry name" value="Ribonuclease H-like superfamily/Ribonuclease H"/>
    <property type="match status" value="1"/>
</dbReference>
<dbReference type="OrthoDB" id="696485at2759"/>
<dbReference type="Pfam" id="PF13966">
    <property type="entry name" value="zf-RVT"/>
    <property type="match status" value="1"/>
</dbReference>
<dbReference type="SUPFAM" id="SSF53098">
    <property type="entry name" value="Ribonuclease H-like"/>
    <property type="match status" value="1"/>
</dbReference>
<accession>A0A835LQ56</accession>
<comment type="caution">
    <text evidence="3">The sequence shown here is derived from an EMBL/GenBank/DDBJ whole genome shotgun (WGS) entry which is preliminary data.</text>
</comment>
<dbReference type="Pfam" id="PF13456">
    <property type="entry name" value="RVT_3"/>
    <property type="match status" value="1"/>
</dbReference>
<dbReference type="InterPro" id="IPR026960">
    <property type="entry name" value="RVT-Znf"/>
</dbReference>
<gene>
    <name evidence="3" type="ORF">IFM89_038593</name>
</gene>
<name>A0A835LQ56_9MAGN</name>
<protein>
    <recommendedName>
        <fullName evidence="5">Reverse transcriptase zinc-binding domain-containing protein</fullName>
    </recommendedName>
</protein>
<feature type="domain" description="Reverse transcriptase zinc-binding" evidence="2">
    <location>
        <begin position="60"/>
        <end position="135"/>
    </location>
</feature>
<evidence type="ECO:0008006" key="5">
    <source>
        <dbReference type="Google" id="ProtNLM"/>
    </source>
</evidence>
<dbReference type="PANTHER" id="PTHR33116">
    <property type="entry name" value="REVERSE TRANSCRIPTASE ZINC-BINDING DOMAIN-CONTAINING PROTEIN-RELATED-RELATED"/>
    <property type="match status" value="1"/>
</dbReference>
<evidence type="ECO:0000259" key="1">
    <source>
        <dbReference type="Pfam" id="PF13456"/>
    </source>
</evidence>
<dbReference type="Proteomes" id="UP000631114">
    <property type="component" value="Unassembled WGS sequence"/>
</dbReference>
<organism evidence="3 4">
    <name type="scientific">Coptis chinensis</name>
    <dbReference type="NCBI Taxonomy" id="261450"/>
    <lineage>
        <taxon>Eukaryota</taxon>
        <taxon>Viridiplantae</taxon>
        <taxon>Streptophyta</taxon>
        <taxon>Embryophyta</taxon>
        <taxon>Tracheophyta</taxon>
        <taxon>Spermatophyta</taxon>
        <taxon>Magnoliopsida</taxon>
        <taxon>Ranunculales</taxon>
        <taxon>Ranunculaceae</taxon>
        <taxon>Coptidoideae</taxon>
        <taxon>Coptis</taxon>
    </lineage>
</organism>
<evidence type="ECO:0000259" key="2">
    <source>
        <dbReference type="Pfam" id="PF13966"/>
    </source>
</evidence>
<dbReference type="GO" id="GO:0004523">
    <property type="term" value="F:RNA-DNA hybrid ribonuclease activity"/>
    <property type="evidence" value="ECO:0007669"/>
    <property type="project" value="InterPro"/>
</dbReference>
<feature type="domain" description="RNase H type-1" evidence="1">
    <location>
        <begin position="217"/>
        <end position="288"/>
    </location>
</feature>
<proteinExistence type="predicted"/>
<dbReference type="CDD" id="cd06222">
    <property type="entry name" value="RNase_H_like"/>
    <property type="match status" value="1"/>
</dbReference>